<dbReference type="InterPro" id="IPR050301">
    <property type="entry name" value="NTE"/>
</dbReference>
<sequence length="393" mass="44648">MFQFKPGKRQSVEDFSAVRKEVEANYKNVVLVLQGGGALGSYQPGVAEVLSEVGLDITWVAGISIGAINSAIIAGNPPERRIDQLRAFWDLVTSRVQWPFIPSGDAARSMFNQLSSFSALAFGQPGFFEPRFPPPQFQPPGSIEALSIYDTTPLRNTLETLVDFDYLNEKSPVRLSVGAVNIRSGNFVYFDSRERRIRPEHIMASGSLPPGFPPVEIEGELYWDGGLVSNTPLSYVLSRAPHDRSLIFQVDLFSSTGNRPRTFAELGEREKDIQFSSRTRLNTDMFRQMQRSRRAVGALLDKLPKEFHDMPEYKELAKLRMKAEVNIIHLIYRRHGYDREFKDYEFSRNTMVDHWNAGRDTIMRTLRHPEWFCPPTEADAGVVTHDINRDADD</sequence>
<organism evidence="6 7">
    <name type="scientific">Pseudoxanthobacter soli DSM 19599</name>
    <dbReference type="NCBI Taxonomy" id="1123029"/>
    <lineage>
        <taxon>Bacteria</taxon>
        <taxon>Pseudomonadati</taxon>
        <taxon>Pseudomonadota</taxon>
        <taxon>Alphaproteobacteria</taxon>
        <taxon>Hyphomicrobiales</taxon>
        <taxon>Segnochrobactraceae</taxon>
        <taxon>Pseudoxanthobacter</taxon>
    </lineage>
</organism>
<dbReference type="EMBL" id="FRXO01000002">
    <property type="protein sequence ID" value="SHO62904.1"/>
    <property type="molecule type" value="Genomic_DNA"/>
</dbReference>
<protein>
    <submittedName>
        <fullName evidence="6">NTE family protein</fullName>
    </submittedName>
</protein>
<dbReference type="CDD" id="cd07209">
    <property type="entry name" value="Pat_hypo_Ecoli_Z1214_like"/>
    <property type="match status" value="1"/>
</dbReference>
<evidence type="ECO:0000313" key="6">
    <source>
        <dbReference type="EMBL" id="SHO62904.1"/>
    </source>
</evidence>
<feature type="short sequence motif" description="GXGXXG" evidence="4">
    <location>
        <begin position="35"/>
        <end position="40"/>
    </location>
</feature>
<dbReference type="InterPro" id="IPR021095">
    <property type="entry name" value="DUF3734"/>
</dbReference>
<feature type="active site" description="Nucleophile" evidence="4">
    <location>
        <position position="64"/>
    </location>
</feature>
<dbReference type="Gene3D" id="3.40.1090.10">
    <property type="entry name" value="Cytosolic phospholipase A2 catalytic domain"/>
    <property type="match status" value="2"/>
</dbReference>
<evidence type="ECO:0000256" key="1">
    <source>
        <dbReference type="ARBA" id="ARBA00022801"/>
    </source>
</evidence>
<dbReference type="OrthoDB" id="9807112at2"/>
<dbReference type="AlphaFoldDB" id="A0A1M7ZDF5"/>
<dbReference type="Proteomes" id="UP000186406">
    <property type="component" value="Unassembled WGS sequence"/>
</dbReference>
<dbReference type="PANTHER" id="PTHR14226">
    <property type="entry name" value="NEUROPATHY TARGET ESTERASE/SWISS CHEESE D.MELANOGASTER"/>
    <property type="match status" value="1"/>
</dbReference>
<dbReference type="STRING" id="1123029.SAMN02745172_01204"/>
<name>A0A1M7ZDF5_9HYPH</name>
<evidence type="ECO:0000313" key="7">
    <source>
        <dbReference type="Proteomes" id="UP000186406"/>
    </source>
</evidence>
<dbReference type="GO" id="GO:0016042">
    <property type="term" value="P:lipid catabolic process"/>
    <property type="evidence" value="ECO:0007669"/>
    <property type="project" value="UniProtKB-UniRule"/>
</dbReference>
<keyword evidence="3 4" id="KW-0443">Lipid metabolism</keyword>
<dbReference type="GO" id="GO:0016787">
    <property type="term" value="F:hydrolase activity"/>
    <property type="evidence" value="ECO:0007669"/>
    <property type="project" value="UniProtKB-UniRule"/>
</dbReference>
<feature type="domain" description="PNPLA" evidence="5">
    <location>
        <begin position="31"/>
        <end position="237"/>
    </location>
</feature>
<evidence type="ECO:0000256" key="2">
    <source>
        <dbReference type="ARBA" id="ARBA00022963"/>
    </source>
</evidence>
<feature type="active site" description="Proton acceptor" evidence="4">
    <location>
        <position position="224"/>
    </location>
</feature>
<keyword evidence="2 4" id="KW-0442">Lipid degradation</keyword>
<dbReference type="SUPFAM" id="SSF52151">
    <property type="entry name" value="FabD/lysophospholipase-like"/>
    <property type="match status" value="1"/>
</dbReference>
<proteinExistence type="predicted"/>
<dbReference type="Pfam" id="PF12536">
    <property type="entry name" value="DUF3734"/>
    <property type="match status" value="1"/>
</dbReference>
<feature type="short sequence motif" description="DGA/G" evidence="4">
    <location>
        <begin position="224"/>
        <end position="226"/>
    </location>
</feature>
<dbReference type="PROSITE" id="PS51635">
    <property type="entry name" value="PNPLA"/>
    <property type="match status" value="1"/>
</dbReference>
<feature type="short sequence motif" description="GXSXG" evidence="4">
    <location>
        <begin position="62"/>
        <end position="66"/>
    </location>
</feature>
<keyword evidence="7" id="KW-1185">Reference proteome</keyword>
<evidence type="ECO:0000256" key="3">
    <source>
        <dbReference type="ARBA" id="ARBA00023098"/>
    </source>
</evidence>
<dbReference type="InterPro" id="IPR002641">
    <property type="entry name" value="PNPLA_dom"/>
</dbReference>
<gene>
    <name evidence="6" type="ORF">SAMN02745172_01204</name>
</gene>
<accession>A0A1M7ZDF5</accession>
<dbReference type="RefSeq" id="WP_073626564.1">
    <property type="nucleotide sequence ID" value="NZ_FRXO01000002.1"/>
</dbReference>
<evidence type="ECO:0000259" key="5">
    <source>
        <dbReference type="PROSITE" id="PS51635"/>
    </source>
</evidence>
<dbReference type="PANTHER" id="PTHR14226:SF57">
    <property type="entry name" value="BLR7027 PROTEIN"/>
    <property type="match status" value="1"/>
</dbReference>
<dbReference type="Pfam" id="PF01734">
    <property type="entry name" value="Patatin"/>
    <property type="match status" value="1"/>
</dbReference>
<reference evidence="6 7" key="1">
    <citation type="submission" date="2016-12" db="EMBL/GenBank/DDBJ databases">
        <authorList>
            <person name="Song W.-J."/>
            <person name="Kurnit D.M."/>
        </authorList>
    </citation>
    <scope>NUCLEOTIDE SEQUENCE [LARGE SCALE GENOMIC DNA]</scope>
    <source>
        <strain evidence="6 7">DSM 19599</strain>
    </source>
</reference>
<evidence type="ECO:0000256" key="4">
    <source>
        <dbReference type="PROSITE-ProRule" id="PRU01161"/>
    </source>
</evidence>
<dbReference type="InterPro" id="IPR016035">
    <property type="entry name" value="Acyl_Trfase/lysoPLipase"/>
</dbReference>
<keyword evidence="1 4" id="KW-0378">Hydrolase</keyword>